<reference evidence="1" key="3">
    <citation type="submission" date="2018-07" db="EMBL/GenBank/DDBJ databases">
        <title>WGS assembly of Glycine max.</title>
        <authorList>
            <person name="Schmutz J."/>
            <person name="Cannon S."/>
            <person name="Schlueter J."/>
            <person name="Ma J."/>
            <person name="Mitros T."/>
            <person name="Nelson W."/>
            <person name="Hyten D."/>
            <person name="Song Q."/>
            <person name="Thelen J."/>
            <person name="Cheng J."/>
            <person name="Xu D."/>
            <person name="Hellsten U."/>
            <person name="May G."/>
            <person name="Yu Y."/>
            <person name="Sakurai T."/>
            <person name="Umezawa T."/>
            <person name="Bhattacharyya M."/>
            <person name="Sandhu D."/>
            <person name="Valliyodan B."/>
            <person name="Lindquist E."/>
            <person name="Peto M."/>
            <person name="Grant D."/>
            <person name="Shu S."/>
            <person name="Goodstein D."/>
            <person name="Barry K."/>
            <person name="Futrell-Griggs M."/>
            <person name="Abernathy B."/>
            <person name="Du J."/>
            <person name="Tian Z."/>
            <person name="Zhu L."/>
            <person name="Gill N."/>
            <person name="Joshi T."/>
            <person name="Libault M."/>
            <person name="Sethuraman A."/>
            <person name="Zhang X."/>
            <person name="Shinozaki K."/>
            <person name="Nguyen H."/>
            <person name="Wing R."/>
            <person name="Cregan P."/>
            <person name="Specht J."/>
            <person name="Grimwood J."/>
            <person name="Rokhsar D."/>
            <person name="Stacey G."/>
            <person name="Shoemaker R."/>
            <person name="Jackson S."/>
        </authorList>
    </citation>
    <scope>NUCLEOTIDE SEQUENCE</scope>
    <source>
        <tissue evidence="1">Callus</tissue>
    </source>
</reference>
<reference evidence="1 2" key="1">
    <citation type="journal article" date="2010" name="Nature">
        <title>Genome sequence of the palaeopolyploid soybean.</title>
        <authorList>
            <person name="Schmutz J."/>
            <person name="Cannon S.B."/>
            <person name="Schlueter J."/>
            <person name="Ma J."/>
            <person name="Mitros T."/>
            <person name="Nelson W."/>
            <person name="Hyten D.L."/>
            <person name="Song Q."/>
            <person name="Thelen J.J."/>
            <person name="Cheng J."/>
            <person name="Xu D."/>
            <person name="Hellsten U."/>
            <person name="May G.D."/>
            <person name="Yu Y."/>
            <person name="Sakurai T."/>
            <person name="Umezawa T."/>
            <person name="Bhattacharyya M.K."/>
            <person name="Sandhu D."/>
            <person name="Valliyodan B."/>
            <person name="Lindquist E."/>
            <person name="Peto M."/>
            <person name="Grant D."/>
            <person name="Shu S."/>
            <person name="Goodstein D."/>
            <person name="Barry K."/>
            <person name="Futrell-Griggs M."/>
            <person name="Abernathy B."/>
            <person name="Du J."/>
            <person name="Tian Z."/>
            <person name="Zhu L."/>
            <person name="Gill N."/>
            <person name="Joshi T."/>
            <person name="Libault M."/>
            <person name="Sethuraman A."/>
            <person name="Zhang X.-C."/>
            <person name="Shinozaki K."/>
            <person name="Nguyen H.T."/>
            <person name="Wing R.A."/>
            <person name="Cregan P."/>
            <person name="Specht J."/>
            <person name="Grimwood J."/>
            <person name="Rokhsar D."/>
            <person name="Stacey G."/>
            <person name="Shoemaker R.C."/>
            <person name="Jackson S.A."/>
        </authorList>
    </citation>
    <scope>NUCLEOTIDE SEQUENCE</scope>
    <source>
        <strain evidence="2">cv. Williams 82</strain>
        <tissue evidence="1">Callus</tissue>
    </source>
</reference>
<protein>
    <submittedName>
        <fullName evidence="1 2">Uncharacterized protein</fullName>
    </submittedName>
</protein>
<dbReference type="EMBL" id="CM000838">
    <property type="protein sequence ID" value="KRH57613.1"/>
    <property type="molecule type" value="Genomic_DNA"/>
</dbReference>
<name>A0A0R0JS48_SOYBN</name>
<dbReference type="Gramene" id="KRH57613">
    <property type="protein sequence ID" value="KRH57613"/>
    <property type="gene ID" value="GLYMA_05G072400"/>
</dbReference>
<sequence length="81" mass="9487">MWYFSPQRGAARIPLSSEPGLQKTVGLVTRHTGNRDCLAQQKDVRESTLVVVSRHRQWRDVDQWKVVQIRRLLARKFTEKA</sequence>
<organism evidence="1">
    <name type="scientific">Glycine max</name>
    <name type="common">Soybean</name>
    <name type="synonym">Glycine hispida</name>
    <dbReference type="NCBI Taxonomy" id="3847"/>
    <lineage>
        <taxon>Eukaryota</taxon>
        <taxon>Viridiplantae</taxon>
        <taxon>Streptophyta</taxon>
        <taxon>Embryophyta</taxon>
        <taxon>Tracheophyta</taxon>
        <taxon>Spermatophyta</taxon>
        <taxon>Magnoliopsida</taxon>
        <taxon>eudicotyledons</taxon>
        <taxon>Gunneridae</taxon>
        <taxon>Pentapetalae</taxon>
        <taxon>rosids</taxon>
        <taxon>fabids</taxon>
        <taxon>Fabales</taxon>
        <taxon>Fabaceae</taxon>
        <taxon>Papilionoideae</taxon>
        <taxon>50 kb inversion clade</taxon>
        <taxon>NPAAA clade</taxon>
        <taxon>indigoferoid/millettioid clade</taxon>
        <taxon>Phaseoleae</taxon>
        <taxon>Glycine</taxon>
        <taxon>Glycine subgen. Soja</taxon>
    </lineage>
</organism>
<gene>
    <name evidence="1" type="ORF">GLYMA_05G072400</name>
</gene>
<evidence type="ECO:0000313" key="2">
    <source>
        <dbReference type="EnsemblPlants" id="KRH57613"/>
    </source>
</evidence>
<dbReference type="Proteomes" id="UP000008827">
    <property type="component" value="Chromosome 5"/>
</dbReference>
<evidence type="ECO:0000313" key="3">
    <source>
        <dbReference type="Proteomes" id="UP000008827"/>
    </source>
</evidence>
<dbReference type="InParanoid" id="A0A0R0JS48"/>
<keyword evidence="3" id="KW-1185">Reference proteome</keyword>
<dbReference type="EnsemblPlants" id="KRH57613">
    <property type="protein sequence ID" value="KRH57613"/>
    <property type="gene ID" value="GLYMA_05G072400"/>
</dbReference>
<evidence type="ECO:0000313" key="1">
    <source>
        <dbReference type="EMBL" id="KRH57613.1"/>
    </source>
</evidence>
<dbReference type="AlphaFoldDB" id="A0A0R0JS48"/>
<accession>A0A0R0JS48</accession>
<proteinExistence type="predicted"/>
<reference evidence="2" key="2">
    <citation type="submission" date="2018-02" db="UniProtKB">
        <authorList>
            <consortium name="EnsemblPlants"/>
        </authorList>
    </citation>
    <scope>IDENTIFICATION</scope>
    <source>
        <strain evidence="2">Williams 82</strain>
    </source>
</reference>